<dbReference type="EnsemblPlants" id="Bo4g122980.1">
    <property type="protein sequence ID" value="Bo4g122980.1"/>
    <property type="gene ID" value="Bo4g122980"/>
</dbReference>
<dbReference type="AlphaFoldDB" id="A0A0D3BYE0"/>
<evidence type="ECO:0000313" key="2">
    <source>
        <dbReference type="Proteomes" id="UP000032141"/>
    </source>
</evidence>
<dbReference type="Proteomes" id="UP000032141">
    <property type="component" value="Chromosome C2"/>
</dbReference>
<dbReference type="HOGENOM" id="CLU_2999249_0_0_1"/>
<proteinExistence type="predicted"/>
<evidence type="ECO:0000313" key="1">
    <source>
        <dbReference type="EnsemblPlants" id="Bo4g122980.1"/>
    </source>
</evidence>
<reference evidence="1" key="2">
    <citation type="submission" date="2015-03" db="UniProtKB">
        <authorList>
            <consortium name="EnsemblPlants"/>
        </authorList>
    </citation>
    <scope>IDENTIFICATION</scope>
</reference>
<dbReference type="EnsemblPlants" id="Bo4g078630.1">
    <property type="protein sequence ID" value="Bo4g078630.1"/>
    <property type="gene ID" value="Bo4g078630"/>
</dbReference>
<organism evidence="1 2">
    <name type="scientific">Brassica oleracea var. oleracea</name>
    <dbReference type="NCBI Taxonomy" id="109376"/>
    <lineage>
        <taxon>Eukaryota</taxon>
        <taxon>Viridiplantae</taxon>
        <taxon>Streptophyta</taxon>
        <taxon>Embryophyta</taxon>
        <taxon>Tracheophyta</taxon>
        <taxon>Spermatophyta</taxon>
        <taxon>Magnoliopsida</taxon>
        <taxon>eudicotyledons</taxon>
        <taxon>Gunneridae</taxon>
        <taxon>Pentapetalae</taxon>
        <taxon>rosids</taxon>
        <taxon>malvids</taxon>
        <taxon>Brassicales</taxon>
        <taxon>Brassicaceae</taxon>
        <taxon>Brassiceae</taxon>
        <taxon>Brassica</taxon>
    </lineage>
</organism>
<accession>A0A0D3BYE0</accession>
<sequence length="57" mass="6793">MISNPDSAQLRRVSPPLPFSIQLRSDNPKPYMFSLLLRNLRCWRGRRPASLQWQKRI</sequence>
<protein>
    <submittedName>
        <fullName evidence="1">Uncharacterized protein</fullName>
    </submittedName>
</protein>
<dbReference type="Gramene" id="Bo2g155700.1">
    <property type="protein sequence ID" value="Bo2g155700.1"/>
    <property type="gene ID" value="Bo2g155700"/>
</dbReference>
<name>A0A0D3BYE0_BRAOL</name>
<dbReference type="Gramene" id="Bo4g122980.1">
    <property type="protein sequence ID" value="Bo4g122980.1"/>
    <property type="gene ID" value="Bo4g122980"/>
</dbReference>
<reference evidence="1 2" key="1">
    <citation type="journal article" date="2014" name="Genome Biol.">
        <title>Transcriptome and methylome profiling reveals relics of genome dominance in the mesopolyploid Brassica oleracea.</title>
        <authorList>
            <person name="Parkin I.A."/>
            <person name="Koh C."/>
            <person name="Tang H."/>
            <person name="Robinson S.J."/>
            <person name="Kagale S."/>
            <person name="Clarke W.E."/>
            <person name="Town C.D."/>
            <person name="Nixon J."/>
            <person name="Krishnakumar V."/>
            <person name="Bidwell S.L."/>
            <person name="Denoeud F."/>
            <person name="Belcram H."/>
            <person name="Links M.G."/>
            <person name="Just J."/>
            <person name="Clarke C."/>
            <person name="Bender T."/>
            <person name="Huebert T."/>
            <person name="Mason A.S."/>
            <person name="Pires J.C."/>
            <person name="Barker G."/>
            <person name="Moore J."/>
            <person name="Walley P.G."/>
            <person name="Manoli S."/>
            <person name="Batley J."/>
            <person name="Edwards D."/>
            <person name="Nelson M.N."/>
            <person name="Wang X."/>
            <person name="Paterson A.H."/>
            <person name="King G."/>
            <person name="Bancroft I."/>
            <person name="Chalhoub B."/>
            <person name="Sharpe A.G."/>
        </authorList>
    </citation>
    <scope>NUCLEOTIDE SEQUENCE</scope>
    <source>
        <strain evidence="2">cv. TO1000</strain>
        <strain evidence="1">TO1000</strain>
    </source>
</reference>
<dbReference type="EnsemblPlants" id="Bo2g155700.1">
    <property type="protein sequence ID" value="Bo2g155700.1"/>
    <property type="gene ID" value="Bo2g155700"/>
</dbReference>
<dbReference type="Proteomes" id="UP000032141">
    <property type="component" value="Chromosome C4"/>
</dbReference>
<keyword evidence="2" id="KW-1185">Reference proteome</keyword>
<dbReference type="Gramene" id="Bo4g078630.1">
    <property type="protein sequence ID" value="Bo4g078630.1"/>
    <property type="gene ID" value="Bo4g078630"/>
</dbReference>